<reference evidence="4" key="1">
    <citation type="journal article" date="2011" name="Nature">
        <title>Genome sequence and analysis of the tuber crop potato.</title>
        <authorList>
            <consortium name="The Potato Genome Sequencing Consortium"/>
        </authorList>
    </citation>
    <scope>NUCLEOTIDE SEQUENCE [LARGE SCALE GENOMIC DNA]</scope>
    <source>
        <strain evidence="4">cv. DM1-3 516 R44</strain>
    </source>
</reference>
<evidence type="ECO:0000313" key="3">
    <source>
        <dbReference type="EnsemblPlants" id="PGSC0003DMT400095401"/>
    </source>
</evidence>
<dbReference type="PANTHER" id="PTHR47487">
    <property type="entry name" value="OS06G0651300 PROTEIN-RELATED"/>
    <property type="match status" value="1"/>
</dbReference>
<feature type="domain" description="C2H2-type" evidence="2">
    <location>
        <begin position="42"/>
        <end position="58"/>
    </location>
</feature>
<feature type="region of interest" description="Disordered" evidence="1">
    <location>
        <begin position="72"/>
        <end position="121"/>
    </location>
</feature>
<proteinExistence type="predicted"/>
<dbReference type="Proteomes" id="UP000011115">
    <property type="component" value="Unassembled WGS sequence"/>
</dbReference>
<dbReference type="InterPro" id="IPR036236">
    <property type="entry name" value="Znf_C2H2_sf"/>
</dbReference>
<dbReference type="HOGENOM" id="CLU_099629_0_0_1"/>
<reference evidence="3" key="2">
    <citation type="submission" date="2015-06" db="UniProtKB">
        <authorList>
            <consortium name="EnsemblPlants"/>
        </authorList>
    </citation>
    <scope>IDENTIFICATION</scope>
    <source>
        <strain evidence="3">DM1-3 516 R44</strain>
    </source>
</reference>
<dbReference type="Pfam" id="PF12874">
    <property type="entry name" value="zf-met"/>
    <property type="match status" value="2"/>
</dbReference>
<evidence type="ECO:0000313" key="4">
    <source>
        <dbReference type="Proteomes" id="UP000011115"/>
    </source>
</evidence>
<dbReference type="eggNOG" id="ENOG502R7I1">
    <property type="taxonomic scope" value="Eukaryota"/>
</dbReference>
<dbReference type="AlphaFoldDB" id="M1DW81"/>
<feature type="domain" description="C2H2-type" evidence="2">
    <location>
        <begin position="144"/>
        <end position="166"/>
    </location>
</feature>
<dbReference type="Gramene" id="PGSC0003DMT400095401">
    <property type="protein sequence ID" value="PGSC0003DMT400095401"/>
    <property type="gene ID" value="PGSC0003DMG400044972"/>
</dbReference>
<evidence type="ECO:0000256" key="1">
    <source>
        <dbReference type="SAM" id="MobiDB-lite"/>
    </source>
</evidence>
<dbReference type="InterPro" id="IPR013087">
    <property type="entry name" value="Znf_C2H2_type"/>
</dbReference>
<organism evidence="3 4">
    <name type="scientific">Solanum tuberosum</name>
    <name type="common">Potato</name>
    <dbReference type="NCBI Taxonomy" id="4113"/>
    <lineage>
        <taxon>Eukaryota</taxon>
        <taxon>Viridiplantae</taxon>
        <taxon>Streptophyta</taxon>
        <taxon>Embryophyta</taxon>
        <taxon>Tracheophyta</taxon>
        <taxon>Spermatophyta</taxon>
        <taxon>Magnoliopsida</taxon>
        <taxon>eudicotyledons</taxon>
        <taxon>Gunneridae</taxon>
        <taxon>Pentapetalae</taxon>
        <taxon>asterids</taxon>
        <taxon>lamiids</taxon>
        <taxon>Solanales</taxon>
        <taxon>Solanaceae</taxon>
        <taxon>Solanoideae</taxon>
        <taxon>Solaneae</taxon>
        <taxon>Solanum</taxon>
    </lineage>
</organism>
<dbReference type="Gene3D" id="3.30.160.60">
    <property type="entry name" value="Classic Zinc Finger"/>
    <property type="match status" value="1"/>
</dbReference>
<name>M1DW81_SOLTU</name>
<feature type="compositionally biased region" description="Basic and acidic residues" evidence="1">
    <location>
        <begin position="91"/>
        <end position="104"/>
    </location>
</feature>
<dbReference type="PaxDb" id="4113-PGSC0003DMT400095401"/>
<dbReference type="SUPFAM" id="SSF57667">
    <property type="entry name" value="beta-beta-alpha zinc fingers"/>
    <property type="match status" value="1"/>
</dbReference>
<sequence>MILEVPFRYRAGESKFSILNRSPKVEISQEQPPGFSGILLVCTTSQDGLNDHLQGKKHKRKMAALREHKDDKNCSIGLLPKKPKLMQPMERPSDDLPSEEKLEEGSSATNDNDPPSLLIDDSANDLRKNVAHEMQDNREFTFLCDTCQIGTFFEIVMESHKIGKKHKRKTKTAALVFHQ</sequence>
<accession>M1DW81</accession>
<dbReference type="InParanoid" id="M1DW81"/>
<protein>
    <recommendedName>
        <fullName evidence="2">C2H2-type domain-containing protein</fullName>
    </recommendedName>
</protein>
<dbReference type="PANTHER" id="PTHR47487:SF14">
    <property type="entry name" value="U1-TYPE DOMAIN-CONTAINING PROTEIN"/>
    <property type="match status" value="1"/>
</dbReference>
<keyword evidence="4" id="KW-1185">Reference proteome</keyword>
<evidence type="ECO:0000259" key="2">
    <source>
        <dbReference type="Pfam" id="PF12874"/>
    </source>
</evidence>
<dbReference type="FunCoup" id="M1DW81">
    <property type="interactions" value="3"/>
</dbReference>
<dbReference type="EnsemblPlants" id="PGSC0003DMT400095401">
    <property type="protein sequence ID" value="PGSC0003DMT400095401"/>
    <property type="gene ID" value="PGSC0003DMG400044972"/>
</dbReference>